<dbReference type="EC" id="2.6.1.9" evidence="12"/>
<dbReference type="GO" id="GO:0000105">
    <property type="term" value="P:L-histidine biosynthetic process"/>
    <property type="evidence" value="ECO:0007669"/>
    <property type="project" value="UniProtKB-UniRule"/>
</dbReference>
<gene>
    <name evidence="12" type="primary">hisC</name>
    <name evidence="14" type="ORF">C7379_10914</name>
</gene>
<dbReference type="PANTHER" id="PTHR42885">
    <property type="entry name" value="HISTIDINOL-PHOSPHATE AMINOTRANSFERASE-RELATED"/>
    <property type="match status" value="1"/>
</dbReference>
<dbReference type="RefSeq" id="WP_116616432.1">
    <property type="nucleotide sequence ID" value="NZ_QENY01000009.1"/>
</dbReference>
<proteinExistence type="inferred from homology"/>
<keyword evidence="15" id="KW-1185">Reference proteome</keyword>
<sequence>MKALQELVRKNIWLLSPDETSLNKPDKDDARVFLDANENPYNKPHNRYPDPWQTKLKGTLSQVKGVAPENIFLGNGTDEVIDLVYRVFCEPRRDNVVAIAPTYGTYKVCADINDVEYRAVSLSEGFQLNAKKMLETCDANTKVIWLCSPNDPTGNNLQQTEIEKIIIGFDGIVVIDEAYSDFSPAKVFRNEIGKYPNIIVLNTMSKAWGCAGIRLGMAFANKQIIKLLNKVKHPYNINMLTQRHAIEALEHRQDVEKWVRMLLQERSQLMKAFEYLPICERVYPSDSNFFLAKMTDAQSIYKYLIEKGIVVKNKSEVELCENCLRITVGTKSENSELLGALRQF</sequence>
<feature type="domain" description="Aminotransferase class I/classII large" evidence="13">
    <location>
        <begin position="42"/>
        <end position="341"/>
    </location>
</feature>
<keyword evidence="7 12" id="KW-0028">Amino-acid biosynthesis</keyword>
<dbReference type="Gene3D" id="3.40.640.10">
    <property type="entry name" value="Type I PLP-dependent aspartate aminotransferase-like (Major domain)"/>
    <property type="match status" value="1"/>
</dbReference>
<evidence type="ECO:0000256" key="2">
    <source>
        <dbReference type="ARBA" id="ARBA00005011"/>
    </source>
</evidence>
<keyword evidence="9 12" id="KW-0663">Pyridoxal phosphate</keyword>
<comment type="subunit">
    <text evidence="5 12">Homodimer.</text>
</comment>
<dbReference type="NCBIfam" id="TIGR01141">
    <property type="entry name" value="hisC"/>
    <property type="match status" value="1"/>
</dbReference>
<evidence type="ECO:0000256" key="11">
    <source>
        <dbReference type="ARBA" id="ARBA00047481"/>
    </source>
</evidence>
<evidence type="ECO:0000313" key="15">
    <source>
        <dbReference type="Proteomes" id="UP000245870"/>
    </source>
</evidence>
<dbReference type="PROSITE" id="PS00599">
    <property type="entry name" value="AA_TRANSFER_CLASS_2"/>
    <property type="match status" value="1"/>
</dbReference>
<dbReference type="SUPFAM" id="SSF53383">
    <property type="entry name" value="PLP-dependent transferases"/>
    <property type="match status" value="1"/>
</dbReference>
<keyword evidence="8 12" id="KW-0808">Transferase</keyword>
<dbReference type="Proteomes" id="UP000245870">
    <property type="component" value="Unassembled WGS sequence"/>
</dbReference>
<keyword evidence="6 12" id="KW-0032">Aminotransferase</keyword>
<comment type="similarity">
    <text evidence="4 12">Belongs to the class-II pyridoxal-phosphate-dependent aminotransferase family. Histidinol-phosphate aminotransferase subfamily.</text>
</comment>
<reference evidence="14 15" key="1">
    <citation type="submission" date="2018-05" db="EMBL/GenBank/DDBJ databases">
        <title>Genomic Encyclopedia of Type Strains, Phase IV (KMG-IV): sequencing the most valuable type-strain genomes for metagenomic binning, comparative biology and taxonomic classification.</title>
        <authorList>
            <person name="Goeker M."/>
        </authorList>
    </citation>
    <scope>NUCLEOTIDE SEQUENCE [LARGE SCALE GENOMIC DNA]</scope>
    <source>
        <strain evidence="14 15">DSM 100333</strain>
    </source>
</reference>
<comment type="pathway">
    <text evidence="3">Lipid metabolism.</text>
</comment>
<comment type="pathway">
    <text evidence="2 12">Amino-acid biosynthesis; L-histidine biosynthesis; L-histidine from 5-phospho-alpha-D-ribose 1-diphosphate: step 7/9.</text>
</comment>
<accession>A0A2U0U7P6</accession>
<evidence type="ECO:0000256" key="8">
    <source>
        <dbReference type="ARBA" id="ARBA00022679"/>
    </source>
</evidence>
<dbReference type="InterPro" id="IPR015421">
    <property type="entry name" value="PyrdxlP-dep_Trfase_major"/>
</dbReference>
<evidence type="ECO:0000313" key="14">
    <source>
        <dbReference type="EMBL" id="PVX53675.1"/>
    </source>
</evidence>
<evidence type="ECO:0000256" key="7">
    <source>
        <dbReference type="ARBA" id="ARBA00022605"/>
    </source>
</evidence>
<evidence type="ECO:0000256" key="6">
    <source>
        <dbReference type="ARBA" id="ARBA00022576"/>
    </source>
</evidence>
<organism evidence="14 15">
    <name type="scientific">Hallella colorans</name>
    <dbReference type="NCBI Taxonomy" id="1703337"/>
    <lineage>
        <taxon>Bacteria</taxon>
        <taxon>Pseudomonadati</taxon>
        <taxon>Bacteroidota</taxon>
        <taxon>Bacteroidia</taxon>
        <taxon>Bacteroidales</taxon>
        <taxon>Prevotellaceae</taxon>
        <taxon>Hallella</taxon>
    </lineage>
</organism>
<dbReference type="HAMAP" id="MF_01023">
    <property type="entry name" value="HisC_aminotrans_2"/>
    <property type="match status" value="1"/>
</dbReference>
<dbReference type="AlphaFoldDB" id="A0A2U0U7P6"/>
<evidence type="ECO:0000256" key="3">
    <source>
        <dbReference type="ARBA" id="ARBA00005189"/>
    </source>
</evidence>
<protein>
    <recommendedName>
        <fullName evidence="12">Histidinol-phosphate aminotransferase</fullName>
        <ecNumber evidence="12">2.6.1.9</ecNumber>
    </recommendedName>
    <alternativeName>
        <fullName evidence="12">Imidazole acetol-phosphate transaminase</fullName>
    </alternativeName>
</protein>
<evidence type="ECO:0000256" key="1">
    <source>
        <dbReference type="ARBA" id="ARBA00001933"/>
    </source>
</evidence>
<dbReference type="InterPro" id="IPR001917">
    <property type="entry name" value="Aminotrans_II_pyridoxalP_BS"/>
</dbReference>
<dbReference type="UniPathway" id="UPA00031">
    <property type="reaction ID" value="UER00012"/>
</dbReference>
<dbReference type="OrthoDB" id="9813612at2"/>
<dbReference type="CDD" id="cd00609">
    <property type="entry name" value="AAT_like"/>
    <property type="match status" value="1"/>
</dbReference>
<dbReference type="PANTHER" id="PTHR42885:SF2">
    <property type="entry name" value="HISTIDINOL-PHOSPHATE AMINOTRANSFERASE"/>
    <property type="match status" value="1"/>
</dbReference>
<comment type="caution">
    <text evidence="14">The sequence shown here is derived from an EMBL/GenBank/DDBJ whole genome shotgun (WGS) entry which is preliminary data.</text>
</comment>
<evidence type="ECO:0000256" key="9">
    <source>
        <dbReference type="ARBA" id="ARBA00022898"/>
    </source>
</evidence>
<dbReference type="InterPro" id="IPR015422">
    <property type="entry name" value="PyrdxlP-dep_Trfase_small"/>
</dbReference>
<evidence type="ECO:0000259" key="13">
    <source>
        <dbReference type="Pfam" id="PF00155"/>
    </source>
</evidence>
<feature type="modified residue" description="N6-(pyridoxal phosphate)lysine" evidence="12">
    <location>
        <position position="206"/>
    </location>
</feature>
<dbReference type="InterPro" id="IPR004839">
    <property type="entry name" value="Aminotransferase_I/II_large"/>
</dbReference>
<evidence type="ECO:0000256" key="4">
    <source>
        <dbReference type="ARBA" id="ARBA00007970"/>
    </source>
</evidence>
<dbReference type="Pfam" id="PF00155">
    <property type="entry name" value="Aminotran_1_2"/>
    <property type="match status" value="1"/>
</dbReference>
<dbReference type="InterPro" id="IPR015424">
    <property type="entry name" value="PyrdxlP-dep_Trfase"/>
</dbReference>
<evidence type="ECO:0000256" key="5">
    <source>
        <dbReference type="ARBA" id="ARBA00011738"/>
    </source>
</evidence>
<dbReference type="GO" id="GO:0004400">
    <property type="term" value="F:histidinol-phosphate transaminase activity"/>
    <property type="evidence" value="ECO:0007669"/>
    <property type="project" value="UniProtKB-UniRule"/>
</dbReference>
<name>A0A2U0U7P6_9BACT</name>
<comment type="cofactor">
    <cofactor evidence="1 12">
        <name>pyridoxal 5'-phosphate</name>
        <dbReference type="ChEBI" id="CHEBI:597326"/>
    </cofactor>
</comment>
<evidence type="ECO:0000256" key="10">
    <source>
        <dbReference type="ARBA" id="ARBA00023102"/>
    </source>
</evidence>
<dbReference type="InterPro" id="IPR005861">
    <property type="entry name" value="HisP_aminotrans"/>
</dbReference>
<comment type="catalytic activity">
    <reaction evidence="11 12">
        <text>L-histidinol phosphate + 2-oxoglutarate = 3-(imidazol-4-yl)-2-oxopropyl phosphate + L-glutamate</text>
        <dbReference type="Rhea" id="RHEA:23744"/>
        <dbReference type="ChEBI" id="CHEBI:16810"/>
        <dbReference type="ChEBI" id="CHEBI:29985"/>
        <dbReference type="ChEBI" id="CHEBI:57766"/>
        <dbReference type="ChEBI" id="CHEBI:57980"/>
        <dbReference type="EC" id="2.6.1.9"/>
    </reaction>
</comment>
<keyword evidence="10 12" id="KW-0368">Histidine biosynthesis</keyword>
<dbReference type="GO" id="GO:0030170">
    <property type="term" value="F:pyridoxal phosphate binding"/>
    <property type="evidence" value="ECO:0007669"/>
    <property type="project" value="InterPro"/>
</dbReference>
<dbReference type="EMBL" id="QENY01000009">
    <property type="protein sequence ID" value="PVX53675.1"/>
    <property type="molecule type" value="Genomic_DNA"/>
</dbReference>
<dbReference type="Gene3D" id="3.90.1150.10">
    <property type="entry name" value="Aspartate Aminotransferase, domain 1"/>
    <property type="match status" value="1"/>
</dbReference>
<evidence type="ECO:0000256" key="12">
    <source>
        <dbReference type="HAMAP-Rule" id="MF_01023"/>
    </source>
</evidence>